<gene>
    <name evidence="1" type="ordered locus">RB8888</name>
</gene>
<accession>Q7UMD9</accession>
<organism evidence="1 2">
    <name type="scientific">Rhodopirellula baltica (strain DSM 10527 / NCIMB 13988 / SH1)</name>
    <dbReference type="NCBI Taxonomy" id="243090"/>
    <lineage>
        <taxon>Bacteria</taxon>
        <taxon>Pseudomonadati</taxon>
        <taxon>Planctomycetota</taxon>
        <taxon>Planctomycetia</taxon>
        <taxon>Pirellulales</taxon>
        <taxon>Pirellulaceae</taxon>
        <taxon>Rhodopirellula</taxon>
    </lineage>
</organism>
<protein>
    <submittedName>
        <fullName evidence="1">Uncharacterized protein</fullName>
    </submittedName>
</protein>
<dbReference type="InParanoid" id="Q7UMD9"/>
<evidence type="ECO:0000313" key="1">
    <source>
        <dbReference type="EMBL" id="CAD75978.1"/>
    </source>
</evidence>
<keyword evidence="2" id="KW-1185">Reference proteome</keyword>
<dbReference type="EnsemblBacteria" id="CAD75978">
    <property type="protein sequence ID" value="CAD75978"/>
    <property type="gene ID" value="RB8888"/>
</dbReference>
<proteinExistence type="predicted"/>
<dbReference type="Proteomes" id="UP000001025">
    <property type="component" value="Chromosome"/>
</dbReference>
<dbReference type="KEGG" id="rba:RB8888"/>
<dbReference type="HOGENOM" id="CLU_2719646_0_0_0"/>
<dbReference type="STRING" id="243090.RB8888"/>
<sequence length="72" mass="8455">MVGSLCVRRDRLNEIQMASRQPVRTGRQARSLPRALAAILREVYRPLILNQCDPWLHAQISRKLHKFGRRHL</sequence>
<evidence type="ECO:0000313" key="2">
    <source>
        <dbReference type="Proteomes" id="UP000001025"/>
    </source>
</evidence>
<reference evidence="1 2" key="1">
    <citation type="journal article" date="2003" name="Proc. Natl. Acad. Sci. U.S.A.">
        <title>Complete genome sequence of the marine planctomycete Pirellula sp. strain 1.</title>
        <authorList>
            <person name="Gloeckner F.O."/>
            <person name="Kube M."/>
            <person name="Bauer M."/>
            <person name="Teeling H."/>
            <person name="Lombardot T."/>
            <person name="Ludwig W."/>
            <person name="Gade D."/>
            <person name="Beck A."/>
            <person name="Borzym K."/>
            <person name="Heitmann K."/>
            <person name="Rabus R."/>
            <person name="Schlesner H."/>
            <person name="Amann R."/>
            <person name="Reinhardt R."/>
        </authorList>
    </citation>
    <scope>NUCLEOTIDE SEQUENCE [LARGE SCALE GENOMIC DNA]</scope>
    <source>
        <strain evidence="2">DSM 10527 / NCIMB 13988 / SH1</strain>
    </source>
</reference>
<name>Q7UMD9_RHOBA</name>
<dbReference type="EMBL" id="BX294148">
    <property type="protein sequence ID" value="CAD75978.1"/>
    <property type="molecule type" value="Genomic_DNA"/>
</dbReference>
<dbReference type="AlphaFoldDB" id="Q7UMD9"/>